<sequence length="223" mass="24357">MTLYLSRLRLSRTASAKALDAILNPAEPGLRLDAHHRLLWAAFADSPDRRRDFLWREERGGEFLTLSARPPAPSDLFEAAEVKDFAPRLGTGDRLAFALRANATRDRKDVGRVDVVMDALHAVPKGTRAPERAALAQREGAAWLTRQGETTGFRLIGVEVGDYSVAALPGYRGKRMGQPQFGILDMTGTLEVTDPAAFLARLAQGFGRAKAFGCGLMLIRRAG</sequence>
<gene>
    <name evidence="1" type="ORF">HNP73_004258</name>
</gene>
<dbReference type="Pfam" id="PF08798">
    <property type="entry name" value="CRISPR_assoc"/>
    <property type="match status" value="1"/>
</dbReference>
<accession>A0A840SMH7</accession>
<dbReference type="Proteomes" id="UP000549457">
    <property type="component" value="Unassembled WGS sequence"/>
</dbReference>
<organism evidence="1 2">
    <name type="scientific">Amaricoccus macauensis</name>
    <dbReference type="NCBI Taxonomy" id="57001"/>
    <lineage>
        <taxon>Bacteria</taxon>
        <taxon>Pseudomonadati</taxon>
        <taxon>Pseudomonadota</taxon>
        <taxon>Alphaproteobacteria</taxon>
        <taxon>Rhodobacterales</taxon>
        <taxon>Paracoccaceae</taxon>
        <taxon>Amaricoccus</taxon>
    </lineage>
</organism>
<evidence type="ECO:0000313" key="2">
    <source>
        <dbReference type="Proteomes" id="UP000549457"/>
    </source>
</evidence>
<dbReference type="NCBIfam" id="TIGR01907">
    <property type="entry name" value="casE_Cse3"/>
    <property type="match status" value="1"/>
</dbReference>
<dbReference type="EMBL" id="JACHFM010000006">
    <property type="protein sequence ID" value="MBB5224289.1"/>
    <property type="molecule type" value="Genomic_DNA"/>
</dbReference>
<comment type="caution">
    <text evidence="1">The sequence shown here is derived from an EMBL/GenBank/DDBJ whole genome shotgun (WGS) entry which is preliminary data.</text>
</comment>
<dbReference type="SUPFAM" id="SSF117987">
    <property type="entry name" value="CRISPR-associated protein"/>
    <property type="match status" value="2"/>
</dbReference>
<keyword evidence="2" id="KW-1185">Reference proteome</keyword>
<dbReference type="AlphaFoldDB" id="A0A840SMH7"/>
<proteinExistence type="predicted"/>
<dbReference type="Gene3D" id="3.30.70.1210">
    <property type="entry name" value="Crispr-associated protein, domain 2"/>
    <property type="match status" value="1"/>
</dbReference>
<protein>
    <submittedName>
        <fullName evidence="1">CRISPR system Cascade subunit CasE</fullName>
    </submittedName>
</protein>
<dbReference type="SMART" id="SM01101">
    <property type="entry name" value="CRISPR_assoc"/>
    <property type="match status" value="1"/>
</dbReference>
<dbReference type="Gene3D" id="3.30.70.1200">
    <property type="entry name" value="Crispr-associated protein, domain 1"/>
    <property type="match status" value="1"/>
</dbReference>
<reference evidence="1 2" key="1">
    <citation type="submission" date="2020-08" db="EMBL/GenBank/DDBJ databases">
        <title>Genomic Encyclopedia of Type Strains, Phase IV (KMG-IV): sequencing the most valuable type-strain genomes for metagenomic binning, comparative biology and taxonomic classification.</title>
        <authorList>
            <person name="Goeker M."/>
        </authorList>
    </citation>
    <scope>NUCLEOTIDE SEQUENCE [LARGE SCALE GENOMIC DNA]</scope>
    <source>
        <strain evidence="1 2">DSM 101730</strain>
    </source>
</reference>
<dbReference type="InterPro" id="IPR010179">
    <property type="entry name" value="CRISPR-assoc_prot_Cse3"/>
</dbReference>
<name>A0A840SMH7_9RHOB</name>
<dbReference type="RefSeq" id="WP_184154821.1">
    <property type="nucleotide sequence ID" value="NZ_JACHFM010000006.1"/>
</dbReference>
<dbReference type="CDD" id="cd09727">
    <property type="entry name" value="Cas6_I-E"/>
    <property type="match status" value="1"/>
</dbReference>
<evidence type="ECO:0000313" key="1">
    <source>
        <dbReference type="EMBL" id="MBB5224289.1"/>
    </source>
</evidence>